<dbReference type="GO" id="GO:0003723">
    <property type="term" value="F:RNA binding"/>
    <property type="evidence" value="ECO:0007669"/>
    <property type="project" value="InterPro"/>
</dbReference>
<evidence type="ECO:0000259" key="6">
    <source>
        <dbReference type="Pfam" id="PF22020"/>
    </source>
</evidence>
<evidence type="ECO:0000256" key="1">
    <source>
        <dbReference type="ARBA" id="ARBA00022603"/>
    </source>
</evidence>
<sequence length="395" mass="43376">MKIRVSAASGTEAVLKRELLSLGYAPGGAEYGRVDFVGNMRDVARANVFLRTAGRVRIVLAEFPARTFDELYESVRGVRWKDILPPDAAVAVSAKSLKSALFSLRDIQRVTKRAIADAMCARTGARMPESGEKYDIEVSLTADVAAVTLDTSGAGLHKRGYRVKLGEAPIRETLAAAMLLLSVWRADRPFIDPFCGSGTIPVEAALIGTDTAPGIRRNFSFESFSSAPPVIASVRDEAEQLIKRDAALRIRGGDIDPAALKLAREHAARAGMDKYIHFQTQDVKDLSSRFSHGVIVTNPPYGERLMNGAELGALYGEFGRAFARLDEWSAYVITSSPSFEKYFGRKADRVRTLYNSELECRFYRFLGAPPKNRAETADAAAHSAEKDNKYNEEKI</sequence>
<dbReference type="Pfam" id="PF02926">
    <property type="entry name" value="THUMP"/>
    <property type="match status" value="1"/>
</dbReference>
<evidence type="ECO:0000259" key="5">
    <source>
        <dbReference type="Pfam" id="PF02926"/>
    </source>
</evidence>
<dbReference type="GO" id="GO:0070043">
    <property type="term" value="F:rRNA (guanine-N7-)-methyltransferase activity"/>
    <property type="evidence" value="ECO:0007669"/>
    <property type="project" value="TreeGrafter"/>
</dbReference>
<proteinExistence type="predicted"/>
<feature type="domain" description="RlmL ferredoxin-like" evidence="6">
    <location>
        <begin position="5"/>
        <end position="56"/>
    </location>
</feature>
<dbReference type="CDD" id="cd11715">
    <property type="entry name" value="THUMP_AdoMetMT"/>
    <property type="match status" value="1"/>
</dbReference>
<evidence type="ECO:0000313" key="8">
    <source>
        <dbReference type="Proteomes" id="UP000824088"/>
    </source>
</evidence>
<feature type="region of interest" description="Disordered" evidence="3">
    <location>
        <begin position="376"/>
        <end position="395"/>
    </location>
</feature>
<protein>
    <submittedName>
        <fullName evidence="7">Class I SAM-dependent RNA methyltransferase</fullName>
    </submittedName>
</protein>
<reference evidence="7" key="1">
    <citation type="submission" date="2020-10" db="EMBL/GenBank/DDBJ databases">
        <authorList>
            <person name="Gilroy R."/>
        </authorList>
    </citation>
    <scope>NUCLEOTIDE SEQUENCE</scope>
    <source>
        <strain evidence="7">1063</strain>
    </source>
</reference>
<evidence type="ECO:0000256" key="2">
    <source>
        <dbReference type="ARBA" id="ARBA00022679"/>
    </source>
</evidence>
<dbReference type="Proteomes" id="UP000824088">
    <property type="component" value="Unassembled WGS sequence"/>
</dbReference>
<dbReference type="InterPro" id="IPR054170">
    <property type="entry name" value="RlmL_1st"/>
</dbReference>
<keyword evidence="1 7" id="KW-0489">Methyltransferase</keyword>
<dbReference type="Gene3D" id="3.30.2130.30">
    <property type="match status" value="1"/>
</dbReference>
<dbReference type="GO" id="GO:0008990">
    <property type="term" value="F:rRNA (guanine-N2-)-methyltransferase activity"/>
    <property type="evidence" value="ECO:0007669"/>
    <property type="project" value="TreeGrafter"/>
</dbReference>
<accession>A0A9D1HSA3</accession>
<dbReference type="SUPFAM" id="SSF53335">
    <property type="entry name" value="S-adenosyl-L-methionine-dependent methyltransferases"/>
    <property type="match status" value="1"/>
</dbReference>
<dbReference type="InterPro" id="IPR004114">
    <property type="entry name" value="THUMP_dom"/>
</dbReference>
<organism evidence="7 8">
    <name type="scientific">Candidatus Limadaptatus stercorigallinarum</name>
    <dbReference type="NCBI Taxonomy" id="2840845"/>
    <lineage>
        <taxon>Bacteria</taxon>
        <taxon>Bacillati</taxon>
        <taxon>Bacillota</taxon>
        <taxon>Clostridia</taxon>
        <taxon>Eubacteriales</taxon>
        <taxon>Candidatus Limadaptatus</taxon>
    </lineage>
</organism>
<dbReference type="PANTHER" id="PTHR47313">
    <property type="entry name" value="RIBOSOMAL RNA LARGE SUBUNIT METHYLTRANSFERASE K/L"/>
    <property type="match status" value="1"/>
</dbReference>
<dbReference type="Pfam" id="PF22020">
    <property type="entry name" value="RlmL_1st"/>
    <property type="match status" value="1"/>
</dbReference>
<gene>
    <name evidence="7" type="ORF">IAD51_05770</name>
</gene>
<dbReference type="InterPro" id="IPR002052">
    <property type="entry name" value="DNA_methylase_N6_adenine_CS"/>
</dbReference>
<comment type="caution">
    <text evidence="7">The sequence shown here is derived from an EMBL/GenBank/DDBJ whole genome shotgun (WGS) entry which is preliminary data.</text>
</comment>
<feature type="compositionally biased region" description="Basic and acidic residues" evidence="3">
    <location>
        <begin position="383"/>
        <end position="395"/>
    </location>
</feature>
<reference evidence="7" key="2">
    <citation type="journal article" date="2021" name="PeerJ">
        <title>Extensive microbial diversity within the chicken gut microbiome revealed by metagenomics and culture.</title>
        <authorList>
            <person name="Gilroy R."/>
            <person name="Ravi A."/>
            <person name="Getino M."/>
            <person name="Pursley I."/>
            <person name="Horton D.L."/>
            <person name="Alikhan N.F."/>
            <person name="Baker D."/>
            <person name="Gharbi K."/>
            <person name="Hall N."/>
            <person name="Watson M."/>
            <person name="Adriaenssens E.M."/>
            <person name="Foster-Nyarko E."/>
            <person name="Jarju S."/>
            <person name="Secka A."/>
            <person name="Antonio M."/>
            <person name="Oren A."/>
            <person name="Chaudhuri R.R."/>
            <person name="La Ragione R."/>
            <person name="Hildebrand F."/>
            <person name="Pallen M.J."/>
        </authorList>
    </citation>
    <scope>NUCLEOTIDE SEQUENCE</scope>
    <source>
        <strain evidence="7">1063</strain>
    </source>
</reference>
<dbReference type="InterPro" id="IPR029063">
    <property type="entry name" value="SAM-dependent_MTases_sf"/>
</dbReference>
<keyword evidence="2" id="KW-0808">Transferase</keyword>
<dbReference type="AlphaFoldDB" id="A0A9D1HSA3"/>
<dbReference type="EMBL" id="DVMN01000103">
    <property type="protein sequence ID" value="HIU21718.1"/>
    <property type="molecule type" value="Genomic_DNA"/>
</dbReference>
<feature type="domain" description="THUMP" evidence="5">
    <location>
        <begin position="65"/>
        <end position="150"/>
    </location>
</feature>
<dbReference type="Pfam" id="PF01170">
    <property type="entry name" value="UPF0020"/>
    <property type="match status" value="1"/>
</dbReference>
<dbReference type="PANTHER" id="PTHR47313:SF1">
    <property type="entry name" value="RIBOSOMAL RNA LARGE SUBUNIT METHYLTRANSFERASE K_L"/>
    <property type="match status" value="1"/>
</dbReference>
<evidence type="ECO:0000313" key="7">
    <source>
        <dbReference type="EMBL" id="HIU21718.1"/>
    </source>
</evidence>
<dbReference type="Gene3D" id="3.40.50.150">
    <property type="entry name" value="Vaccinia Virus protein VP39"/>
    <property type="match status" value="1"/>
</dbReference>
<dbReference type="PROSITE" id="PS00092">
    <property type="entry name" value="N6_MTASE"/>
    <property type="match status" value="1"/>
</dbReference>
<dbReference type="InterPro" id="IPR000241">
    <property type="entry name" value="RlmKL-like_Mtase"/>
</dbReference>
<evidence type="ECO:0000256" key="3">
    <source>
        <dbReference type="SAM" id="MobiDB-lite"/>
    </source>
</evidence>
<name>A0A9D1HSA3_9FIRM</name>
<evidence type="ECO:0000259" key="4">
    <source>
        <dbReference type="Pfam" id="PF01170"/>
    </source>
</evidence>
<feature type="domain" description="Ribosomal RNA large subunit methyltransferase K/L-like methyltransferase" evidence="4">
    <location>
        <begin position="159"/>
        <end position="361"/>
    </location>
</feature>